<keyword evidence="2 5" id="KW-0378">Hydrolase</keyword>
<evidence type="ECO:0000256" key="3">
    <source>
        <dbReference type="ARBA" id="ARBA00023180"/>
    </source>
</evidence>
<organism evidence="9 10">
    <name type="scientific">Digitaria exilis</name>
    <dbReference type="NCBI Taxonomy" id="1010633"/>
    <lineage>
        <taxon>Eukaryota</taxon>
        <taxon>Viridiplantae</taxon>
        <taxon>Streptophyta</taxon>
        <taxon>Embryophyta</taxon>
        <taxon>Tracheophyta</taxon>
        <taxon>Spermatophyta</taxon>
        <taxon>Magnoliopsida</taxon>
        <taxon>Liliopsida</taxon>
        <taxon>Poales</taxon>
        <taxon>Poaceae</taxon>
        <taxon>PACMAD clade</taxon>
        <taxon>Panicoideae</taxon>
        <taxon>Panicodae</taxon>
        <taxon>Paniceae</taxon>
        <taxon>Anthephorinae</taxon>
        <taxon>Digitaria</taxon>
    </lineage>
</organism>
<keyword evidence="4 5" id="KW-0326">Glycosidase</keyword>
<dbReference type="InterPro" id="IPR001362">
    <property type="entry name" value="Glyco_hydro_32"/>
</dbReference>
<dbReference type="Gene3D" id="2.115.10.20">
    <property type="entry name" value="Glycosyl hydrolase domain, family 43"/>
    <property type="match status" value="1"/>
</dbReference>
<dbReference type="OrthoDB" id="202537at2759"/>
<reference evidence="9" key="1">
    <citation type="submission" date="2020-07" db="EMBL/GenBank/DDBJ databases">
        <title>Genome sequence and genetic diversity analysis of an under-domesticated orphan crop, white fonio (Digitaria exilis).</title>
        <authorList>
            <person name="Bennetzen J.L."/>
            <person name="Chen S."/>
            <person name="Ma X."/>
            <person name="Wang X."/>
            <person name="Yssel A.E.J."/>
            <person name="Chaluvadi S.R."/>
            <person name="Johnson M."/>
            <person name="Gangashetty P."/>
            <person name="Hamidou F."/>
            <person name="Sanogo M.D."/>
            <person name="Zwaenepoel A."/>
            <person name="Wallace J."/>
            <person name="Van De Peer Y."/>
            <person name="Van Deynze A."/>
        </authorList>
    </citation>
    <scope>NUCLEOTIDE SEQUENCE</scope>
    <source>
        <tissue evidence="9">Leaves</tissue>
    </source>
</reference>
<evidence type="ECO:0000313" key="10">
    <source>
        <dbReference type="Proteomes" id="UP000636709"/>
    </source>
</evidence>
<dbReference type="Pfam" id="PF00251">
    <property type="entry name" value="Glyco_hydro_32N"/>
    <property type="match status" value="1"/>
</dbReference>
<evidence type="ECO:0000313" key="9">
    <source>
        <dbReference type="EMBL" id="KAF8720671.1"/>
    </source>
</evidence>
<evidence type="ECO:0000256" key="2">
    <source>
        <dbReference type="ARBA" id="ARBA00022801"/>
    </source>
</evidence>
<evidence type="ECO:0000256" key="1">
    <source>
        <dbReference type="ARBA" id="ARBA00009902"/>
    </source>
</evidence>
<evidence type="ECO:0008006" key="11">
    <source>
        <dbReference type="Google" id="ProtNLM"/>
    </source>
</evidence>
<evidence type="ECO:0000256" key="5">
    <source>
        <dbReference type="RuleBase" id="RU362110"/>
    </source>
</evidence>
<gene>
    <name evidence="9" type="ORF">HU200_023572</name>
</gene>
<dbReference type="InterPro" id="IPR050551">
    <property type="entry name" value="Fructan_Metab_Enzymes"/>
</dbReference>
<dbReference type="SUPFAM" id="SSF49899">
    <property type="entry name" value="Concanavalin A-like lectins/glucanases"/>
    <property type="match status" value="1"/>
</dbReference>
<accession>A0A835C4A1</accession>
<dbReference type="InterPro" id="IPR013320">
    <property type="entry name" value="ConA-like_dom_sf"/>
</dbReference>
<feature type="signal peptide" evidence="6">
    <location>
        <begin position="1"/>
        <end position="23"/>
    </location>
</feature>
<proteinExistence type="inferred from homology"/>
<name>A0A835C4A1_9POAL</name>
<keyword evidence="6" id="KW-0732">Signal</keyword>
<dbReference type="InterPro" id="IPR013148">
    <property type="entry name" value="Glyco_hydro_32_N"/>
</dbReference>
<dbReference type="Pfam" id="PF08244">
    <property type="entry name" value="Glyco_hydro_32C"/>
    <property type="match status" value="1"/>
</dbReference>
<feature type="domain" description="Glycosyl hydrolase family 32 N-terminal" evidence="7">
    <location>
        <begin position="50"/>
        <end position="369"/>
    </location>
</feature>
<keyword evidence="3" id="KW-0325">Glycoprotein</keyword>
<feature type="domain" description="Glycosyl hydrolase family 32 C-terminal" evidence="8">
    <location>
        <begin position="372"/>
        <end position="568"/>
    </location>
</feature>
<evidence type="ECO:0000256" key="6">
    <source>
        <dbReference type="SAM" id="SignalP"/>
    </source>
</evidence>
<dbReference type="Gene3D" id="2.60.120.560">
    <property type="entry name" value="Exo-inulinase, domain 1"/>
    <property type="match status" value="1"/>
</dbReference>
<feature type="chain" id="PRO_5032978411" description="Beta-fructofuranosidase" evidence="6">
    <location>
        <begin position="24"/>
        <end position="577"/>
    </location>
</feature>
<dbReference type="SMART" id="SM00640">
    <property type="entry name" value="Glyco_32"/>
    <property type="match status" value="1"/>
</dbReference>
<protein>
    <recommendedName>
        <fullName evidence="11">Beta-fructofuranosidase</fullName>
    </recommendedName>
</protein>
<comment type="caution">
    <text evidence="9">The sequence shown here is derived from an EMBL/GenBank/DDBJ whole genome shotgun (WGS) entry which is preliminary data.</text>
</comment>
<dbReference type="CDD" id="cd18624">
    <property type="entry name" value="GH32_Fruct1-like"/>
    <property type="match status" value="1"/>
</dbReference>
<dbReference type="AlphaFoldDB" id="A0A835C4A1"/>
<keyword evidence="10" id="KW-1185">Reference proteome</keyword>
<dbReference type="FunFam" id="2.60.120.560:FF:000002">
    <property type="entry name" value="Beta-fructofuranosidase, insoluble isoenzyme CWINV1"/>
    <property type="match status" value="1"/>
</dbReference>
<dbReference type="GO" id="GO:0004553">
    <property type="term" value="F:hydrolase activity, hydrolyzing O-glycosyl compounds"/>
    <property type="evidence" value="ECO:0007669"/>
    <property type="project" value="InterPro"/>
</dbReference>
<sequence>MASHVAGALVSLLLLQLAVTSHGVRRILASEATAAVPPSITSPELRTGYHFQPSKNWMNGPMYYRGLYHLFYQYNPNGPAWDHSVVWGHSVSLDLVNWMTLEPAISPSIDSDKFGCWSGSATILPDDTPMIVYTGINRIQGNNTFYQVQNVAYPKNASDPLLREWVKPSYNPIISPEADLNATQFRDPTTAWQGPDGLWRLLVGNEKGQEGRALVYRSSNRKEWRRAEEPLHSAMTAMWECPDFFPVADAGSEDGLDVTSSRDAAKHVLKSSLPFMWNDCYTIGTYDAGTDKYVPDDPSGDYNRRRYDYGTFYASKTFYDPAKKRRVLWGWVNESDTATADAAKGWAGIQSIPRKVWLDAGGKQLVQWPVEEVESLRVNQTTVSEVVVKHGKHIEIEMYEACQADVEVVFEIPCLNKAEPFDPSFSNDAEKLCNVKGADVGGGVGPFGLWVLASSDLEERTAVFFRVFRAYDGKPVLLMCSDTTRSSLSTDLYKPRVAGYVDADNIADGKISLRTLIDRSVIESFGAGGKTCILSRVYPTIATGRDAHLFVFNNGEEDIKIKHLTAWEMNNAHSTDQ</sequence>
<dbReference type="Proteomes" id="UP000636709">
    <property type="component" value="Unassembled WGS sequence"/>
</dbReference>
<dbReference type="PANTHER" id="PTHR31953">
    <property type="entry name" value="BETA-FRUCTOFURANOSIDASE, INSOLUBLE ISOENZYME CWINV1-RELATED"/>
    <property type="match status" value="1"/>
</dbReference>
<comment type="similarity">
    <text evidence="1 5">Belongs to the glycosyl hydrolase 32 family.</text>
</comment>
<dbReference type="InterPro" id="IPR013189">
    <property type="entry name" value="Glyco_hydro_32_C"/>
</dbReference>
<evidence type="ECO:0000259" key="8">
    <source>
        <dbReference type="Pfam" id="PF08244"/>
    </source>
</evidence>
<dbReference type="SUPFAM" id="SSF75005">
    <property type="entry name" value="Arabinanase/levansucrase/invertase"/>
    <property type="match status" value="1"/>
</dbReference>
<dbReference type="InterPro" id="IPR023296">
    <property type="entry name" value="Glyco_hydro_beta-prop_sf"/>
</dbReference>
<evidence type="ECO:0000256" key="4">
    <source>
        <dbReference type="ARBA" id="ARBA00023295"/>
    </source>
</evidence>
<evidence type="ECO:0000259" key="7">
    <source>
        <dbReference type="Pfam" id="PF00251"/>
    </source>
</evidence>
<dbReference type="GO" id="GO:0005975">
    <property type="term" value="P:carbohydrate metabolic process"/>
    <property type="evidence" value="ECO:0007669"/>
    <property type="project" value="InterPro"/>
</dbReference>
<dbReference type="EMBL" id="JACEFO010001691">
    <property type="protein sequence ID" value="KAF8720671.1"/>
    <property type="molecule type" value="Genomic_DNA"/>
</dbReference>